<evidence type="ECO:0000256" key="2">
    <source>
        <dbReference type="ARBA" id="ARBA00009053"/>
    </source>
</evidence>
<dbReference type="PANTHER" id="PTHR44067:SF9">
    <property type="entry name" value="F22F7.17 PROTEIN"/>
    <property type="match status" value="1"/>
</dbReference>
<keyword evidence="12" id="KW-1185">Reference proteome</keyword>
<name>A0AAN8UTB5_9MAGN</name>
<evidence type="ECO:0000256" key="3">
    <source>
        <dbReference type="ARBA" id="ARBA00022682"/>
    </source>
</evidence>
<keyword evidence="8" id="KW-0539">Nucleus</keyword>
<comment type="caution">
    <text evidence="11">The sequence shown here is derived from an EMBL/GenBank/DDBJ whole genome shotgun (WGS) entry which is preliminary data.</text>
</comment>
<keyword evidence="6" id="KW-0010">Activator</keyword>
<evidence type="ECO:0000313" key="11">
    <source>
        <dbReference type="EMBL" id="KAK6915583.1"/>
    </source>
</evidence>
<keyword evidence="5" id="KW-0238">DNA-binding</keyword>
<dbReference type="InterPro" id="IPR053223">
    <property type="entry name" value="Prob_Methyltransferase"/>
</dbReference>
<dbReference type="SUPFAM" id="SSF47113">
    <property type="entry name" value="Histone-fold"/>
    <property type="match status" value="1"/>
</dbReference>
<dbReference type="GO" id="GO:0046982">
    <property type="term" value="F:protein heterodimerization activity"/>
    <property type="evidence" value="ECO:0007669"/>
    <property type="project" value="InterPro"/>
</dbReference>
<evidence type="ECO:0000256" key="4">
    <source>
        <dbReference type="ARBA" id="ARBA00023015"/>
    </source>
</evidence>
<dbReference type="InterPro" id="IPR029063">
    <property type="entry name" value="SAM-dependent_MTases_sf"/>
</dbReference>
<evidence type="ECO:0000256" key="9">
    <source>
        <dbReference type="SAM" id="MobiDB-lite"/>
    </source>
</evidence>
<dbReference type="Pfam" id="PF00808">
    <property type="entry name" value="CBFD_NFYB_HMF"/>
    <property type="match status" value="1"/>
</dbReference>
<dbReference type="PANTHER" id="PTHR44067">
    <property type="entry name" value="S-ADENOSYL-L-METHIONINE-DEPENDENT METHYLTRANSFERASE SUPERFAMILY PROTEIN-RELATED"/>
    <property type="match status" value="1"/>
</dbReference>
<comment type="similarity">
    <text evidence="2">Belongs to the NFYB/HAP3 subunit family.</text>
</comment>
<dbReference type="AlphaFoldDB" id="A0AAN8UTB5"/>
<dbReference type="GO" id="GO:0009738">
    <property type="term" value="P:abscisic acid-activated signaling pathway"/>
    <property type="evidence" value="ECO:0007669"/>
    <property type="project" value="UniProtKB-KW"/>
</dbReference>
<dbReference type="InterPro" id="IPR003958">
    <property type="entry name" value="CBFA_NFYB_domain"/>
</dbReference>
<dbReference type="InterPro" id="IPR003956">
    <property type="entry name" value="Transcrpt_fac_NFYB/HAP3_CS"/>
</dbReference>
<sequence length="506" mass="57711">MESLQDKLEGVVQQMEKDKGDLSRSNISKLEYKRFMEDEVIKPLYDAHISLRLIRLPKPEGLRNTTMKEDPLINMLVVGEMRKYITRKDNRLGKNVAQKLMINGCDPLPRRRCLARASKLYQKPYPINESLWKLPDGRNVRWVNYQCRNFECLSSKNSKRGYSKCPGCFEMKKEKLKWVGNLSLPIDFWITDFLAIKPGEIRIGLDCGVGTGSFAARMREQNVTIISTALNLGAPFNEMIAPKGLLPLYVTLNQCLPFFDNTVDLIHITGFLHGVIDLQLMDFILFYWDRILRPGEYCVRLCKAVNQVYCISRMHNILTRTFLSSMNEIPIELGPLTLALGFLVLRTVSLEMVEEQDRFLPIANVGRIMKQILPPSAKVSKEARETMQECVSEFISFVTGEASDKCHKENRKTVNGDDICWALSSLGFDDYAEVIARYLHKYREYEREKANQQKASSTSTNSSSEDKVEEASTSKCGRPVGKQLQGLKPLEFRVIEKGSSSITKAS</sequence>
<keyword evidence="7" id="KW-0804">Transcription</keyword>
<feature type="region of interest" description="Disordered" evidence="9">
    <location>
        <begin position="449"/>
        <end position="482"/>
    </location>
</feature>
<dbReference type="SUPFAM" id="SSF53335">
    <property type="entry name" value="S-adenosyl-L-methionine-dependent methyltransferases"/>
    <property type="match status" value="1"/>
</dbReference>
<dbReference type="EMBL" id="JBAMMX010000025">
    <property type="protein sequence ID" value="KAK6915583.1"/>
    <property type="molecule type" value="Genomic_DNA"/>
</dbReference>
<evidence type="ECO:0000256" key="5">
    <source>
        <dbReference type="ARBA" id="ARBA00023125"/>
    </source>
</evidence>
<dbReference type="GO" id="GO:0043565">
    <property type="term" value="F:sequence-specific DNA binding"/>
    <property type="evidence" value="ECO:0007669"/>
    <property type="project" value="InterPro"/>
</dbReference>
<feature type="region of interest" description="Disordered" evidence="9">
    <location>
        <begin position="1"/>
        <end position="20"/>
    </location>
</feature>
<dbReference type="FunFam" id="1.10.20.10:FF:000049">
    <property type="entry name" value="Nuclear transcription factor Y subunit B-6"/>
    <property type="match status" value="1"/>
</dbReference>
<protein>
    <submittedName>
        <fullName evidence="11">Transcription factor CBF/NF-Y/archaeal histone domain</fullName>
    </submittedName>
</protein>
<dbReference type="CDD" id="cd22907">
    <property type="entry name" value="HFD_NFYB"/>
    <property type="match status" value="1"/>
</dbReference>
<gene>
    <name evidence="11" type="ORF">RJ641_020700</name>
</gene>
<evidence type="ECO:0000256" key="8">
    <source>
        <dbReference type="ARBA" id="ARBA00023242"/>
    </source>
</evidence>
<dbReference type="InterPro" id="IPR009072">
    <property type="entry name" value="Histone-fold"/>
</dbReference>
<evidence type="ECO:0000259" key="10">
    <source>
        <dbReference type="Pfam" id="PF00808"/>
    </source>
</evidence>
<evidence type="ECO:0000313" key="12">
    <source>
        <dbReference type="Proteomes" id="UP001370490"/>
    </source>
</evidence>
<dbReference type="PRINTS" id="PR00615">
    <property type="entry name" value="CCAATSUBUNTA"/>
</dbReference>
<comment type="subcellular location">
    <subcellularLocation>
        <location evidence="1">Nucleus</location>
    </subcellularLocation>
</comment>
<dbReference type="GO" id="GO:0006355">
    <property type="term" value="P:regulation of DNA-templated transcription"/>
    <property type="evidence" value="ECO:0007669"/>
    <property type="project" value="InterPro"/>
</dbReference>
<accession>A0AAN8UTB5</accession>
<organism evidence="11 12">
    <name type="scientific">Dillenia turbinata</name>
    <dbReference type="NCBI Taxonomy" id="194707"/>
    <lineage>
        <taxon>Eukaryota</taxon>
        <taxon>Viridiplantae</taxon>
        <taxon>Streptophyta</taxon>
        <taxon>Embryophyta</taxon>
        <taxon>Tracheophyta</taxon>
        <taxon>Spermatophyta</taxon>
        <taxon>Magnoliopsida</taxon>
        <taxon>eudicotyledons</taxon>
        <taxon>Gunneridae</taxon>
        <taxon>Pentapetalae</taxon>
        <taxon>Dilleniales</taxon>
        <taxon>Dilleniaceae</taxon>
        <taxon>Dillenia</taxon>
    </lineage>
</organism>
<keyword evidence="3" id="KW-0938">Abscisic acid signaling pathway</keyword>
<dbReference type="Proteomes" id="UP001370490">
    <property type="component" value="Unassembled WGS sequence"/>
</dbReference>
<dbReference type="Gene3D" id="3.40.50.150">
    <property type="entry name" value="Vaccinia Virus protein VP39"/>
    <property type="match status" value="1"/>
</dbReference>
<feature type="domain" description="Transcription factor CBF/NF-Y/archaeal histone" evidence="10">
    <location>
        <begin position="359"/>
        <end position="423"/>
    </location>
</feature>
<proteinExistence type="inferred from homology"/>
<dbReference type="PROSITE" id="PS00685">
    <property type="entry name" value="NFYB_HAP3"/>
    <property type="match status" value="1"/>
</dbReference>
<dbReference type="GO" id="GO:0005634">
    <property type="term" value="C:nucleus"/>
    <property type="evidence" value="ECO:0007669"/>
    <property type="project" value="UniProtKB-SubCell"/>
</dbReference>
<keyword evidence="4" id="KW-0805">Transcription regulation</keyword>
<dbReference type="Gene3D" id="1.10.20.10">
    <property type="entry name" value="Histone, subunit A"/>
    <property type="match status" value="1"/>
</dbReference>
<reference evidence="11 12" key="1">
    <citation type="submission" date="2023-12" db="EMBL/GenBank/DDBJ databases">
        <title>A high-quality genome assembly for Dillenia turbinata (Dilleniales).</title>
        <authorList>
            <person name="Chanderbali A."/>
        </authorList>
    </citation>
    <scope>NUCLEOTIDE SEQUENCE [LARGE SCALE GENOMIC DNA]</scope>
    <source>
        <strain evidence="11">LSX21</strain>
        <tissue evidence="11">Leaf</tissue>
    </source>
</reference>
<evidence type="ECO:0000256" key="7">
    <source>
        <dbReference type="ARBA" id="ARBA00023163"/>
    </source>
</evidence>
<evidence type="ECO:0000256" key="1">
    <source>
        <dbReference type="ARBA" id="ARBA00004123"/>
    </source>
</evidence>
<evidence type="ECO:0000256" key="6">
    <source>
        <dbReference type="ARBA" id="ARBA00023159"/>
    </source>
</evidence>